<dbReference type="EMBL" id="MU794953">
    <property type="protein sequence ID" value="KAJ3815191.1"/>
    <property type="molecule type" value="Genomic_DNA"/>
</dbReference>
<evidence type="ECO:0000313" key="2">
    <source>
        <dbReference type="Proteomes" id="UP001163835"/>
    </source>
</evidence>
<protein>
    <submittedName>
        <fullName evidence="1">Uncharacterized protein</fullName>
    </submittedName>
</protein>
<proteinExistence type="predicted"/>
<comment type="caution">
    <text evidence="1">The sequence shown here is derived from an EMBL/GenBank/DDBJ whole genome shotgun (WGS) entry which is preliminary data.</text>
</comment>
<gene>
    <name evidence="1" type="ORF">F5876DRAFT_72214</name>
</gene>
<name>A0ACC1UEH6_9AGAR</name>
<evidence type="ECO:0000313" key="1">
    <source>
        <dbReference type="EMBL" id="KAJ3815191.1"/>
    </source>
</evidence>
<organism evidence="1 2">
    <name type="scientific">Lentinula aff. lateritia</name>
    <dbReference type="NCBI Taxonomy" id="2804960"/>
    <lineage>
        <taxon>Eukaryota</taxon>
        <taxon>Fungi</taxon>
        <taxon>Dikarya</taxon>
        <taxon>Basidiomycota</taxon>
        <taxon>Agaricomycotina</taxon>
        <taxon>Agaricomycetes</taxon>
        <taxon>Agaricomycetidae</taxon>
        <taxon>Agaricales</taxon>
        <taxon>Marasmiineae</taxon>
        <taxon>Omphalotaceae</taxon>
        <taxon>Lentinula</taxon>
    </lineage>
</organism>
<reference evidence="1" key="1">
    <citation type="submission" date="2022-09" db="EMBL/GenBank/DDBJ databases">
        <title>A Global Phylogenomic Analysis of the Shiitake Genus Lentinula.</title>
        <authorList>
            <consortium name="DOE Joint Genome Institute"/>
            <person name="Sierra-Patev S."/>
            <person name="Min B."/>
            <person name="Naranjo-Ortiz M."/>
            <person name="Looney B."/>
            <person name="Konkel Z."/>
            <person name="Slot J.C."/>
            <person name="Sakamoto Y."/>
            <person name="Steenwyk J.L."/>
            <person name="Rokas A."/>
            <person name="Carro J."/>
            <person name="Camarero S."/>
            <person name="Ferreira P."/>
            <person name="Molpeceres G."/>
            <person name="Ruiz-Duenas F.J."/>
            <person name="Serrano A."/>
            <person name="Henrissat B."/>
            <person name="Drula E."/>
            <person name="Hughes K.W."/>
            <person name="Mata J.L."/>
            <person name="Ishikawa N.K."/>
            <person name="Vargas-Isla R."/>
            <person name="Ushijima S."/>
            <person name="Smith C.A."/>
            <person name="Ahrendt S."/>
            <person name="Andreopoulos W."/>
            <person name="He G."/>
            <person name="Labutti K."/>
            <person name="Lipzen A."/>
            <person name="Ng V."/>
            <person name="Riley R."/>
            <person name="Sandor L."/>
            <person name="Barry K."/>
            <person name="Martinez A.T."/>
            <person name="Xiao Y."/>
            <person name="Gibbons J.G."/>
            <person name="Terashima K."/>
            <person name="Grigoriev I.V."/>
            <person name="Hibbett D.S."/>
        </authorList>
    </citation>
    <scope>NUCLEOTIDE SEQUENCE</scope>
    <source>
        <strain evidence="1">TMI1499</strain>
    </source>
</reference>
<accession>A0ACC1UEH6</accession>
<sequence length="187" mass="20440">MQSRLSSMSLYLKICFITILSVAYVVAPPVSGSELVHRADQAGPANQPHDLGDPHCPWMITITFLFPLEMTPQAHSIFVHRGKIATAIRDRIANDTDIDTHYRISSLNQISSLLPHGISYEGDVSLKLTWSGPNHVFESRGNITVNGRISPVAAVDVEISFPAGDASIGIRKPEVPQEITFPVSVEN</sequence>
<keyword evidence="2" id="KW-1185">Reference proteome</keyword>
<dbReference type="Proteomes" id="UP001163835">
    <property type="component" value="Unassembled WGS sequence"/>
</dbReference>